<organism evidence="5 6">
    <name type="scientific">Secundilactobacillus kimchicus JCM 15530</name>
    <dbReference type="NCBI Taxonomy" id="1302272"/>
    <lineage>
        <taxon>Bacteria</taxon>
        <taxon>Bacillati</taxon>
        <taxon>Bacillota</taxon>
        <taxon>Bacilli</taxon>
        <taxon>Lactobacillales</taxon>
        <taxon>Lactobacillaceae</taxon>
        <taxon>Secundilactobacillus</taxon>
    </lineage>
</organism>
<evidence type="ECO:0000256" key="2">
    <source>
        <dbReference type="PIRSR" id="PIRSR015753-2"/>
    </source>
</evidence>
<dbReference type="PROSITE" id="PS50405">
    <property type="entry name" value="GST_CTER"/>
    <property type="match status" value="1"/>
</dbReference>
<dbReference type="SFLD" id="SFLDG01206">
    <property type="entry name" value="Xi.1"/>
    <property type="match status" value="1"/>
</dbReference>
<proteinExistence type="predicted"/>
<reference evidence="5 6" key="1">
    <citation type="journal article" date="2015" name="Genome Announc.">
        <title>Expanding the biotechnology potential of lactobacilli through comparative genomics of 213 strains and associated genera.</title>
        <authorList>
            <person name="Sun Z."/>
            <person name="Harris H.M."/>
            <person name="McCann A."/>
            <person name="Guo C."/>
            <person name="Argimon S."/>
            <person name="Zhang W."/>
            <person name="Yang X."/>
            <person name="Jeffery I.B."/>
            <person name="Cooney J.C."/>
            <person name="Kagawa T.F."/>
            <person name="Liu W."/>
            <person name="Song Y."/>
            <person name="Salvetti E."/>
            <person name="Wrobel A."/>
            <person name="Rasinkangas P."/>
            <person name="Parkhill J."/>
            <person name="Rea M.C."/>
            <person name="O'Sullivan O."/>
            <person name="Ritari J."/>
            <person name="Douillard F.P."/>
            <person name="Paul Ross R."/>
            <person name="Yang R."/>
            <person name="Briner A.E."/>
            <person name="Felis G.E."/>
            <person name="de Vos W.M."/>
            <person name="Barrangou R."/>
            <person name="Klaenhammer T.R."/>
            <person name="Caufield P.W."/>
            <person name="Cui Y."/>
            <person name="Zhang H."/>
            <person name="O'Toole P.W."/>
        </authorList>
    </citation>
    <scope>NUCLEOTIDE SEQUENCE [LARGE SCALE GENOMIC DNA]</scope>
    <source>
        <strain evidence="5 6">JCM 15530</strain>
    </source>
</reference>
<dbReference type="CDD" id="cd03190">
    <property type="entry name" value="GST_C_Omega_like"/>
    <property type="match status" value="1"/>
</dbReference>
<keyword evidence="6" id="KW-1185">Reference proteome</keyword>
<dbReference type="PATRIC" id="fig|1302272.5.peg.548"/>
<dbReference type="SFLD" id="SFLDS00019">
    <property type="entry name" value="Glutathione_Transferase_(cytos"/>
    <property type="match status" value="1"/>
</dbReference>
<feature type="binding site" evidence="2">
    <location>
        <begin position="161"/>
        <end position="164"/>
    </location>
    <ligand>
        <name>glutathione</name>
        <dbReference type="ChEBI" id="CHEBI:57925"/>
    </ligand>
</feature>
<dbReference type="PANTHER" id="PTHR32419:SF6">
    <property type="entry name" value="GLUTATHIONE S-TRANSFERASE OMEGA-LIKE 1-RELATED"/>
    <property type="match status" value="1"/>
</dbReference>
<dbReference type="Proteomes" id="UP000050911">
    <property type="component" value="Unassembled WGS sequence"/>
</dbReference>
<dbReference type="OrthoDB" id="9769158at2"/>
<dbReference type="Gene3D" id="1.20.1050.10">
    <property type="match status" value="1"/>
</dbReference>
<accession>A0A0R1HL57</accession>
<evidence type="ECO:0000256" key="3">
    <source>
        <dbReference type="PIRSR" id="PIRSR015753-3"/>
    </source>
</evidence>
<evidence type="ECO:0000313" key="6">
    <source>
        <dbReference type="Proteomes" id="UP000050911"/>
    </source>
</evidence>
<dbReference type="InterPro" id="IPR036282">
    <property type="entry name" value="Glutathione-S-Trfase_C_sf"/>
</dbReference>
<dbReference type="STRING" id="1302272.FC96_GL000550"/>
<sequence>MTEKELSQELQAIDTSDANAFCVVDFSSGKAVKREVDAYQYEILSSHISTSEKAKEVADDGTFERQTNQFTQRFGDGPDELAAEPNRYRLIWGEICPWSNRAAIVRKLLGLEDVISVGKVSPIRTSEGWDFTLDLDDVDPVLGIHYLGEAYLKADAEYSNRATIPALIDITSGKVVNNDYHTLTNQFEVAFKDYQKADAPDLYPVDLREEIDQLNSILFHEVNNAVYQAGFAESQQAYETAYDKLFKRLDWLEERLATRRFLFGDQLTDSDVRLYVTLARFDTAYYPVFHCNRNRLIDFPNLWRYAKTLYRIPAFRDTTNFEAIKKGYQLIKDNPYNILSKGPDQRIWDED</sequence>
<dbReference type="EMBL" id="AZCX01000010">
    <property type="protein sequence ID" value="KRK47280.1"/>
    <property type="molecule type" value="Genomic_DNA"/>
</dbReference>
<gene>
    <name evidence="5" type="ORF">FC96_GL000550</name>
</gene>
<feature type="site" description="Lowers pKa of active site Cys" evidence="3">
    <location>
        <position position="328"/>
    </location>
</feature>
<evidence type="ECO:0000256" key="1">
    <source>
        <dbReference type="PIRSR" id="PIRSR015753-1"/>
    </source>
</evidence>
<feature type="binding site" evidence="2">
    <location>
        <position position="129"/>
    </location>
    <ligand>
        <name>glutathione</name>
        <dbReference type="ChEBI" id="CHEBI:57925"/>
    </ligand>
</feature>
<feature type="domain" description="GST C-terminal" evidence="4">
    <location>
        <begin position="204"/>
        <end position="328"/>
    </location>
</feature>
<dbReference type="SUPFAM" id="SSF47616">
    <property type="entry name" value="GST C-terminal domain-like"/>
    <property type="match status" value="1"/>
</dbReference>
<dbReference type="GO" id="GO:0005737">
    <property type="term" value="C:cytoplasm"/>
    <property type="evidence" value="ECO:0007669"/>
    <property type="project" value="TreeGrafter"/>
</dbReference>
<protein>
    <recommendedName>
        <fullName evidence="4">GST C-terminal domain-containing protein</fullName>
    </recommendedName>
</protein>
<dbReference type="AlphaFoldDB" id="A0A0R1HL57"/>
<dbReference type="PANTHER" id="PTHR32419">
    <property type="entry name" value="GLUTATHIONYL-HYDROQUINONE REDUCTASE"/>
    <property type="match status" value="1"/>
</dbReference>
<dbReference type="SFLD" id="SFLDG01148">
    <property type="entry name" value="Xi_(cytGST)"/>
    <property type="match status" value="1"/>
</dbReference>
<comment type="caution">
    <text evidence="5">The sequence shown here is derived from an EMBL/GenBank/DDBJ whole genome shotgun (WGS) entry which is preliminary data.</text>
</comment>
<dbReference type="InterPro" id="IPR047047">
    <property type="entry name" value="GST_Omega-like_C"/>
</dbReference>
<feature type="site" description="Lowers pKa of active site Cys" evidence="3">
    <location>
        <position position="285"/>
    </location>
</feature>
<dbReference type="InterPro" id="IPR010987">
    <property type="entry name" value="Glutathione-S-Trfase_C-like"/>
</dbReference>
<name>A0A0R1HL57_9LACO</name>
<dbReference type="Gene3D" id="3.40.30.10">
    <property type="entry name" value="Glutaredoxin"/>
    <property type="match status" value="1"/>
</dbReference>
<dbReference type="InterPro" id="IPR016639">
    <property type="entry name" value="GST_Omega/GSH"/>
</dbReference>
<dbReference type="GO" id="GO:0004364">
    <property type="term" value="F:glutathione transferase activity"/>
    <property type="evidence" value="ECO:0007669"/>
    <property type="project" value="InterPro"/>
</dbReference>
<dbReference type="Pfam" id="PF13410">
    <property type="entry name" value="GST_C_2"/>
    <property type="match status" value="1"/>
</dbReference>
<evidence type="ECO:0000313" key="5">
    <source>
        <dbReference type="EMBL" id="KRK47280.1"/>
    </source>
</evidence>
<dbReference type="InterPro" id="IPR040079">
    <property type="entry name" value="Glutathione_S-Trfase"/>
</dbReference>
<evidence type="ECO:0000259" key="4">
    <source>
        <dbReference type="PROSITE" id="PS50405"/>
    </source>
</evidence>
<feature type="active site" description="Nucleophile" evidence="1">
    <location>
        <position position="96"/>
    </location>
</feature>
<dbReference type="PIRSF" id="PIRSF015753">
    <property type="entry name" value="GST"/>
    <property type="match status" value="1"/>
</dbReference>
<feature type="active site" description="Proton donor/acceptor" evidence="1">
    <location>
        <position position="227"/>
    </location>
</feature>